<evidence type="ECO:0000313" key="3">
    <source>
        <dbReference type="Proteomes" id="UP000626109"/>
    </source>
</evidence>
<feature type="region of interest" description="Disordered" evidence="1">
    <location>
        <begin position="31"/>
        <end position="51"/>
    </location>
</feature>
<evidence type="ECO:0000256" key="1">
    <source>
        <dbReference type="SAM" id="MobiDB-lite"/>
    </source>
</evidence>
<protein>
    <submittedName>
        <fullName evidence="2">Uncharacterized protein</fullName>
    </submittedName>
</protein>
<comment type="caution">
    <text evidence="2">The sequence shown here is derived from an EMBL/GenBank/DDBJ whole genome shotgun (WGS) entry which is preliminary data.</text>
</comment>
<name>A0A813LSA6_POLGL</name>
<organism evidence="2 3">
    <name type="scientific">Polarella glacialis</name>
    <name type="common">Dinoflagellate</name>
    <dbReference type="NCBI Taxonomy" id="89957"/>
    <lineage>
        <taxon>Eukaryota</taxon>
        <taxon>Sar</taxon>
        <taxon>Alveolata</taxon>
        <taxon>Dinophyceae</taxon>
        <taxon>Suessiales</taxon>
        <taxon>Suessiaceae</taxon>
        <taxon>Polarella</taxon>
    </lineage>
</organism>
<evidence type="ECO:0000313" key="2">
    <source>
        <dbReference type="EMBL" id="CAE8736493.1"/>
    </source>
</evidence>
<reference evidence="2" key="1">
    <citation type="submission" date="2021-02" db="EMBL/GenBank/DDBJ databases">
        <authorList>
            <person name="Dougan E. K."/>
            <person name="Rhodes N."/>
            <person name="Thang M."/>
            <person name="Chan C."/>
        </authorList>
    </citation>
    <scope>NUCLEOTIDE SEQUENCE</scope>
</reference>
<proteinExistence type="predicted"/>
<dbReference type="EMBL" id="CAJNNW010036667">
    <property type="protein sequence ID" value="CAE8736493.1"/>
    <property type="molecule type" value="Genomic_DNA"/>
</dbReference>
<gene>
    <name evidence="2" type="ORF">PGLA2088_LOCUS48343</name>
</gene>
<dbReference type="AlphaFoldDB" id="A0A813LSA6"/>
<accession>A0A813LSA6</accession>
<sequence>MLSQPLPSFAQARLGARPLLGARYARLEAPSSGLAERDHELPGQQSGMRQESKTIELLPSASRPLLASLKHVAPPAGALCACDQGELLVLMRPSDPALRHSKPGWQTQLCHPGTCCHKAGSLEKKVPDECCSSFRHLDLSSSREHQSLTPHSGCTDSARLRQALGRHLMLSRSSLDEEGKCKCIACTAFAIKPVCESTNLVYSSTICSCSAGFFFRQSVSLMMCRSPGSLHSEPTPESKGSAQLHANRLRIVVGRSCLRFLTRRGMSRKPGGYQKALLPASRWWQSNAKSVAKRSHSSRQQQRQLQTTNHLELRC</sequence>
<feature type="region of interest" description="Disordered" evidence="1">
    <location>
        <begin position="289"/>
        <end position="315"/>
    </location>
</feature>
<dbReference type="Proteomes" id="UP000626109">
    <property type="component" value="Unassembled WGS sequence"/>
</dbReference>